<evidence type="ECO:0000313" key="3">
    <source>
        <dbReference type="EMBL" id="MFD0927797.1"/>
    </source>
</evidence>
<dbReference type="Pfam" id="PF09656">
    <property type="entry name" value="PGPGW"/>
    <property type="match status" value="1"/>
</dbReference>
<feature type="compositionally biased region" description="Basic and acidic residues" evidence="1">
    <location>
        <begin position="11"/>
        <end position="22"/>
    </location>
</feature>
<evidence type="ECO:0000256" key="1">
    <source>
        <dbReference type="SAM" id="MobiDB-lite"/>
    </source>
</evidence>
<gene>
    <name evidence="3" type="ORF">ACFQ04_18805</name>
</gene>
<dbReference type="Proteomes" id="UP001597068">
    <property type="component" value="Unassembled WGS sequence"/>
</dbReference>
<protein>
    <submittedName>
        <fullName evidence="3">TIGR02611 family protein</fullName>
    </submittedName>
</protein>
<evidence type="ECO:0000256" key="2">
    <source>
        <dbReference type="SAM" id="Phobius"/>
    </source>
</evidence>
<keyword evidence="2" id="KW-1133">Transmembrane helix</keyword>
<reference evidence="4" key="1">
    <citation type="journal article" date="2019" name="Int. J. Syst. Evol. Microbiol.">
        <title>The Global Catalogue of Microorganisms (GCM) 10K type strain sequencing project: providing services to taxonomists for standard genome sequencing and annotation.</title>
        <authorList>
            <consortium name="The Broad Institute Genomics Platform"/>
            <consortium name="The Broad Institute Genome Sequencing Center for Infectious Disease"/>
            <person name="Wu L."/>
            <person name="Ma J."/>
        </authorList>
    </citation>
    <scope>NUCLEOTIDE SEQUENCE [LARGE SCALE GENOMIC DNA]</scope>
    <source>
        <strain evidence="4">CCUG 50873</strain>
    </source>
</reference>
<dbReference type="EMBL" id="JBHTIL010000006">
    <property type="protein sequence ID" value="MFD0927797.1"/>
    <property type="molecule type" value="Genomic_DNA"/>
</dbReference>
<keyword evidence="2" id="KW-0472">Membrane</keyword>
<keyword evidence="4" id="KW-1185">Reference proteome</keyword>
<feature type="transmembrane region" description="Helical" evidence="2">
    <location>
        <begin position="44"/>
        <end position="65"/>
    </location>
</feature>
<feature type="region of interest" description="Disordered" evidence="1">
    <location>
        <begin position="1"/>
        <end position="24"/>
    </location>
</feature>
<keyword evidence="2" id="KW-0812">Transmembrane</keyword>
<dbReference type="InterPro" id="IPR019099">
    <property type="entry name" value="Uncharacterised_PGPGW_TM"/>
</dbReference>
<dbReference type="InterPro" id="IPR013434">
    <property type="entry name" value="CHP02611"/>
</dbReference>
<feature type="transmembrane region" description="Helical" evidence="2">
    <location>
        <begin position="71"/>
        <end position="93"/>
    </location>
</feature>
<accession>A0ABW3GBI8</accession>
<evidence type="ECO:0000313" key="4">
    <source>
        <dbReference type="Proteomes" id="UP001597068"/>
    </source>
</evidence>
<comment type="caution">
    <text evidence="3">The sequence shown here is derived from an EMBL/GenBank/DDBJ whole genome shotgun (WGS) entry which is preliminary data.</text>
</comment>
<dbReference type="RefSeq" id="WP_301283723.1">
    <property type="nucleotide sequence ID" value="NZ_BAAAMO010000001.1"/>
</dbReference>
<proteinExistence type="predicted"/>
<feature type="transmembrane region" description="Helical" evidence="2">
    <location>
        <begin position="114"/>
        <end position="133"/>
    </location>
</feature>
<name>A0ABW3GBI8_9NOCA</name>
<organism evidence="3 4">
    <name type="scientific">Williamsia deligens</name>
    <dbReference type="NCBI Taxonomy" id="321325"/>
    <lineage>
        <taxon>Bacteria</taxon>
        <taxon>Bacillati</taxon>
        <taxon>Actinomycetota</taxon>
        <taxon>Actinomycetes</taxon>
        <taxon>Mycobacteriales</taxon>
        <taxon>Nocardiaceae</taxon>
        <taxon>Williamsia</taxon>
    </lineage>
</organism>
<dbReference type="NCBIfam" id="TIGR02611">
    <property type="entry name" value="TIGR02611 family protein"/>
    <property type="match status" value="1"/>
</dbReference>
<sequence>MTDQTDATATRPRDRDPVDEHGSLLPEGLQRRRQKLAQRPALDLAYRIGVGVVGTAVLIVGIIAIPYPGPGWLIVFAGLGILATEFTWANRLLRFARAKYDAFAEWLKVQHWSVQALFGLLTFAIVLATLWLLGALKLAGGWVGLDWSWLASPIF</sequence>